<name>A0A9X4QN72_9BACL</name>
<dbReference type="SUPFAM" id="SSF51445">
    <property type="entry name" value="(Trans)glycosidases"/>
    <property type="match status" value="1"/>
</dbReference>
<reference evidence="2 3" key="1">
    <citation type="submission" date="2022-10" db="EMBL/GenBank/DDBJ databases">
        <title>Comparative genomic analysis of Cohnella hashimotonis sp. nov., isolated from the International Space Station.</title>
        <authorList>
            <person name="Simpson A."/>
            <person name="Venkateswaran K."/>
        </authorList>
    </citation>
    <scope>NUCLEOTIDE SEQUENCE [LARGE SCALE GENOMIC DNA]</scope>
    <source>
        <strain evidence="2 3">DSM 18997</strain>
    </source>
</reference>
<accession>A0A9X4QN72</accession>
<dbReference type="AlphaFoldDB" id="A0A9X4QN72"/>
<evidence type="ECO:0000313" key="2">
    <source>
        <dbReference type="EMBL" id="MDG0792216.1"/>
    </source>
</evidence>
<proteinExistence type="predicted"/>
<feature type="domain" description="Carbohydrate esterase 2 N-terminal" evidence="1">
    <location>
        <begin position="525"/>
        <end position="611"/>
    </location>
</feature>
<sequence length="626" mass="68250">MSTRDLPMDLYDALAPYGIKLMLYLPARTPSDDPDVGDILGDPAPIYDHLATQDFQAKWESIIQEWSDRYGSKVAGWWFDGTYNNGAQYGKPDISQAYTDYTKAHNFQTFAAAAKHGNANAIVAFDPGLAVDLPMTTHADYITGEQNQLSILPSQANAAPYTRWIGGIQWSETAYQGNDWNSFGLKYTTPYIVDYLSKVTNQNGVLSFGPHVDKTGNINAPQLAQLVAIKNGLLGKGPGVQVTDDADAAFTYTGTWGTSIPSGTGYYSNTGHFTKTPGSYVQYAFNGTNVVWSGVKGPDHGTADVYIDNVLDQSVNLYAANRFVDTEIYSKTGLTPGSHTIKIVARSDKDAASTDYYVEVDRMNVTTGMPTATDDAASGIAYSGTWPTSIPTGTGYYGDTGHFSTTSASYAQYTFTGKSIEWYGVLGPDHGKADVYIDGTLDQTVDLYNAERYIDTLLYTKRDLSAGSHTIKIVARSDRNASSVGSYVEVDRFNVSQGTPVVTRDDTHPSWNYAGTWLTSVSGVDYYKHTGHYTTTAGSYAEASFTGTSVEWVGKLDADHGKADVYIDGTLDRTVDLYSPNRHTGITVYSKQDLPSGNHTIKIVARSDKNVIATNYYVEVDALIYQ</sequence>
<dbReference type="Pfam" id="PF17996">
    <property type="entry name" value="CE2_N"/>
    <property type="match status" value="1"/>
</dbReference>
<dbReference type="EMBL" id="JAPDHZ010000003">
    <property type="protein sequence ID" value="MDG0792216.1"/>
    <property type="molecule type" value="Genomic_DNA"/>
</dbReference>
<keyword evidence="3" id="KW-1185">Reference proteome</keyword>
<organism evidence="2 3">
    <name type="scientific">Cohnella ginsengisoli</name>
    <dbReference type="NCBI Taxonomy" id="425004"/>
    <lineage>
        <taxon>Bacteria</taxon>
        <taxon>Bacillati</taxon>
        <taxon>Bacillota</taxon>
        <taxon>Bacilli</taxon>
        <taxon>Bacillales</taxon>
        <taxon>Paenibacillaceae</taxon>
        <taxon>Cohnella</taxon>
    </lineage>
</organism>
<dbReference type="RefSeq" id="WP_277566033.1">
    <property type="nucleotide sequence ID" value="NZ_JAPDHZ010000003.1"/>
</dbReference>
<comment type="caution">
    <text evidence="2">The sequence shown here is derived from an EMBL/GenBank/DDBJ whole genome shotgun (WGS) entry which is preliminary data.</text>
</comment>
<evidence type="ECO:0000259" key="1">
    <source>
        <dbReference type="Pfam" id="PF17996"/>
    </source>
</evidence>
<gene>
    <name evidence="2" type="ORF">OMP38_16090</name>
</gene>
<dbReference type="Gene3D" id="2.60.120.260">
    <property type="entry name" value="Galactose-binding domain-like"/>
    <property type="match status" value="3"/>
</dbReference>
<dbReference type="Proteomes" id="UP001153387">
    <property type="component" value="Unassembled WGS sequence"/>
</dbReference>
<dbReference type="Gene3D" id="3.20.20.80">
    <property type="entry name" value="Glycosidases"/>
    <property type="match status" value="1"/>
</dbReference>
<dbReference type="InterPro" id="IPR017853">
    <property type="entry name" value="GH"/>
</dbReference>
<dbReference type="InterPro" id="IPR040794">
    <property type="entry name" value="CE2_N"/>
</dbReference>
<evidence type="ECO:0000313" key="3">
    <source>
        <dbReference type="Proteomes" id="UP001153387"/>
    </source>
</evidence>
<protein>
    <recommendedName>
        <fullName evidence="1">Carbohydrate esterase 2 N-terminal domain-containing protein</fullName>
    </recommendedName>
</protein>